<gene>
    <name evidence="1" type="ORF">RM553_14820</name>
</gene>
<dbReference type="RefSeq" id="WP_311535726.1">
    <property type="nucleotide sequence ID" value="NZ_JAVRHQ010000021.1"/>
</dbReference>
<proteinExistence type="predicted"/>
<evidence type="ECO:0000313" key="2">
    <source>
        <dbReference type="Proteomes" id="UP001262889"/>
    </source>
</evidence>
<accession>A0ABU3CCP5</accession>
<protein>
    <submittedName>
        <fullName evidence="1">Uncharacterized protein</fullName>
    </submittedName>
</protein>
<sequence length="44" mass="5236">MNKTNAQDLSSHQWKNKFLLIFTENSDNAVYKNQIRETQKHKDA</sequence>
<organism evidence="1 2">
    <name type="scientific">Autumnicola tepida</name>
    <dbReference type="NCBI Taxonomy" id="3075595"/>
    <lineage>
        <taxon>Bacteria</taxon>
        <taxon>Pseudomonadati</taxon>
        <taxon>Bacteroidota</taxon>
        <taxon>Flavobacteriia</taxon>
        <taxon>Flavobacteriales</taxon>
        <taxon>Flavobacteriaceae</taxon>
        <taxon>Autumnicola</taxon>
    </lineage>
</organism>
<keyword evidence="2" id="KW-1185">Reference proteome</keyword>
<name>A0ABU3CCP5_9FLAO</name>
<evidence type="ECO:0000313" key="1">
    <source>
        <dbReference type="EMBL" id="MDT0644107.1"/>
    </source>
</evidence>
<reference evidence="1 2" key="1">
    <citation type="submission" date="2023-09" db="EMBL/GenBank/DDBJ databases">
        <authorList>
            <person name="Rey-Velasco X."/>
        </authorList>
    </citation>
    <scope>NUCLEOTIDE SEQUENCE [LARGE SCALE GENOMIC DNA]</scope>
    <source>
        <strain evidence="1 2">F363</strain>
    </source>
</reference>
<dbReference type="Proteomes" id="UP001262889">
    <property type="component" value="Unassembled WGS sequence"/>
</dbReference>
<dbReference type="EMBL" id="JAVRHQ010000021">
    <property type="protein sequence ID" value="MDT0644107.1"/>
    <property type="molecule type" value="Genomic_DNA"/>
</dbReference>
<comment type="caution">
    <text evidence="1">The sequence shown here is derived from an EMBL/GenBank/DDBJ whole genome shotgun (WGS) entry which is preliminary data.</text>
</comment>